<reference evidence="4 5" key="1">
    <citation type="submission" date="2016-10" db="EMBL/GenBank/DDBJ databases">
        <authorList>
            <person name="de Groot N.N."/>
        </authorList>
    </citation>
    <scope>NUCLEOTIDE SEQUENCE [LARGE SCALE GENOMIC DNA]</scope>
    <source>
        <strain evidence="4 5">IBRC-M10015</strain>
    </source>
</reference>
<dbReference type="InterPro" id="IPR058959">
    <property type="entry name" value="DUF8157_C"/>
</dbReference>
<dbReference type="SUPFAM" id="SSF53335">
    <property type="entry name" value="S-adenosyl-L-methionine-dependent methyltransferases"/>
    <property type="match status" value="1"/>
</dbReference>
<dbReference type="GO" id="GO:0032259">
    <property type="term" value="P:methylation"/>
    <property type="evidence" value="ECO:0007669"/>
    <property type="project" value="UniProtKB-KW"/>
</dbReference>
<dbReference type="Gene3D" id="3.40.50.150">
    <property type="entry name" value="Vaccinia Virus protein VP39"/>
    <property type="match status" value="1"/>
</dbReference>
<dbReference type="STRING" id="890420.SAMN05216226_10474"/>
<protein>
    <submittedName>
        <fullName evidence="4">Methyltransferase domain-containing protein</fullName>
    </submittedName>
</protein>
<dbReference type="OrthoDB" id="117536at2157"/>
<dbReference type="Pfam" id="PF26487">
    <property type="entry name" value="DUF8157_C"/>
    <property type="match status" value="1"/>
</dbReference>
<feature type="region of interest" description="Disordered" evidence="1">
    <location>
        <begin position="323"/>
        <end position="350"/>
    </location>
</feature>
<evidence type="ECO:0000256" key="1">
    <source>
        <dbReference type="SAM" id="MobiDB-lite"/>
    </source>
</evidence>
<dbReference type="RefSeq" id="WP_092700142.1">
    <property type="nucleotide sequence ID" value="NZ_FNFC01000004.1"/>
</dbReference>
<proteinExistence type="predicted"/>
<dbReference type="Pfam" id="PF13489">
    <property type="entry name" value="Methyltransf_23"/>
    <property type="match status" value="1"/>
</dbReference>
<keyword evidence="5" id="KW-1185">Reference proteome</keyword>
<keyword evidence="4" id="KW-0489">Methyltransferase</keyword>
<gene>
    <name evidence="4" type="ORF">SAMN05216226_10474</name>
</gene>
<name>A0A1G8U872_9EURY</name>
<organism evidence="4 5">
    <name type="scientific">Halovenus aranensis</name>
    <dbReference type="NCBI Taxonomy" id="890420"/>
    <lineage>
        <taxon>Archaea</taxon>
        <taxon>Methanobacteriati</taxon>
        <taxon>Methanobacteriota</taxon>
        <taxon>Stenosarchaea group</taxon>
        <taxon>Halobacteria</taxon>
        <taxon>Halobacteriales</taxon>
        <taxon>Haloarculaceae</taxon>
        <taxon>Halovenus</taxon>
    </lineage>
</organism>
<keyword evidence="4" id="KW-0808">Transferase</keyword>
<dbReference type="AlphaFoldDB" id="A0A1G8U872"/>
<feature type="domain" description="DUF8157" evidence="2">
    <location>
        <begin position="6"/>
        <end position="57"/>
    </location>
</feature>
<feature type="domain" description="DUF8157" evidence="3">
    <location>
        <begin position="385"/>
        <end position="476"/>
    </location>
</feature>
<dbReference type="CDD" id="cd02440">
    <property type="entry name" value="AdoMet_MTases"/>
    <property type="match status" value="1"/>
</dbReference>
<feature type="compositionally biased region" description="Basic and acidic residues" evidence="1">
    <location>
        <begin position="328"/>
        <end position="347"/>
    </location>
</feature>
<evidence type="ECO:0000313" key="4">
    <source>
        <dbReference type="EMBL" id="SDJ49230.1"/>
    </source>
</evidence>
<accession>A0A1G8U872</accession>
<dbReference type="EMBL" id="FNFC01000004">
    <property type="protein sequence ID" value="SDJ49230.1"/>
    <property type="molecule type" value="Genomic_DNA"/>
</dbReference>
<dbReference type="Proteomes" id="UP000198856">
    <property type="component" value="Unassembled WGS sequence"/>
</dbReference>
<dbReference type="InterPro" id="IPR058470">
    <property type="entry name" value="DUF8157_N"/>
</dbReference>
<dbReference type="GO" id="GO:0008168">
    <property type="term" value="F:methyltransferase activity"/>
    <property type="evidence" value="ECO:0007669"/>
    <property type="project" value="UniProtKB-KW"/>
</dbReference>
<dbReference type="Pfam" id="PF26486">
    <property type="entry name" value="DUF8157"/>
    <property type="match status" value="1"/>
</dbReference>
<evidence type="ECO:0000259" key="2">
    <source>
        <dbReference type="Pfam" id="PF26486"/>
    </source>
</evidence>
<dbReference type="InterPro" id="IPR029063">
    <property type="entry name" value="SAM-dependent_MTases_sf"/>
</dbReference>
<evidence type="ECO:0000259" key="3">
    <source>
        <dbReference type="Pfam" id="PF26487"/>
    </source>
</evidence>
<evidence type="ECO:0000313" key="5">
    <source>
        <dbReference type="Proteomes" id="UP000198856"/>
    </source>
</evidence>
<sequence>MNENQREAVRDNAKYLRGVRPVDPEEIYEYVEGTPHPAAVKQVLREQAPSLGLVERDDGMFEPVDDEPVSVPFHGVDSLPDTLTRAVENCLVERFGAGWPDGDSGATLRSKIRDFKRRYLSGAPVTYDEETALGYAIYHLPAYFAAVQYVLSDLAEDGRVSTHLRVLDIGAGVGGPALGLDEFMPSESLVDYHAVEPSEAVTVLRPLLETTGENFHTAVHEQQVESFDADERFDLILFGNVLSELAEPSETVQTALEWLASDGTVALLAPADRNTAIQLRKVERRVEDETDTTVYAPTVRLWPGESPEGESWSFRSHPEISVPSFQRQLDEGERTPDERSPDRDRPGSGEFVNADVQYAYSLLRRDGESAVAVRPDRSQVAKLGETERHVTDRIDCLVLKLSHDLAEGGHPLFLVGDGSQKIDHFAVLTKETALNADLQTAAYGEPLFIENVLVLWNDDEQAYNLVVDEETIIDRIPE</sequence>